<dbReference type="SUPFAM" id="SSF52768">
    <property type="entry name" value="Arginase/deacetylase"/>
    <property type="match status" value="1"/>
</dbReference>
<organism evidence="1 2">
    <name type="scientific">Saprospira grandis (strain Lewin)</name>
    <dbReference type="NCBI Taxonomy" id="984262"/>
    <lineage>
        <taxon>Bacteria</taxon>
        <taxon>Pseudomonadati</taxon>
        <taxon>Bacteroidota</taxon>
        <taxon>Saprospiria</taxon>
        <taxon>Saprospirales</taxon>
        <taxon>Saprospiraceae</taxon>
        <taxon>Saprospira</taxon>
    </lineage>
</organism>
<dbReference type="HOGENOM" id="CLU_709300_0_0_10"/>
<protein>
    <submittedName>
        <fullName evidence="1">Arginase</fullName>
    </submittedName>
</protein>
<dbReference type="RefSeq" id="WP_015692395.1">
    <property type="nucleotide sequence ID" value="NC_016940.1"/>
</dbReference>
<proteinExistence type="predicted"/>
<dbReference type="OrthoDB" id="931936at2"/>
<gene>
    <name evidence="1" type="ordered locus">SGRA_2044</name>
</gene>
<keyword evidence="2" id="KW-1185">Reference proteome</keyword>
<dbReference type="EMBL" id="CP002831">
    <property type="protein sequence ID" value="AFC24775.1"/>
    <property type="molecule type" value="Genomic_DNA"/>
</dbReference>
<dbReference type="STRING" id="984262.SGRA_2044"/>
<reference evidence="1" key="2">
    <citation type="journal article" date="2012" name="Stand. Genomic Sci.">
        <title>Complete genome sequencing and analysis of Saprospira grandis str. Lewin, a predatory marine bacterium.</title>
        <authorList>
            <person name="Saw J.H."/>
            <person name="Yuryev A."/>
            <person name="Kanbe M."/>
            <person name="Hou S."/>
            <person name="Young A.G."/>
            <person name="Aizawa S."/>
            <person name="Alam M."/>
        </authorList>
    </citation>
    <scope>NUCLEOTIDE SEQUENCE [LARGE SCALE GENOMIC DNA]</scope>
    <source>
        <strain evidence="1">Lewin</strain>
    </source>
</reference>
<dbReference type="InterPro" id="IPR023696">
    <property type="entry name" value="Ureohydrolase_dom_sf"/>
</dbReference>
<name>H6L2L8_SAPGL</name>
<evidence type="ECO:0000313" key="1">
    <source>
        <dbReference type="EMBL" id="AFC24775.1"/>
    </source>
</evidence>
<evidence type="ECO:0000313" key="2">
    <source>
        <dbReference type="Proteomes" id="UP000007519"/>
    </source>
</evidence>
<dbReference type="KEGG" id="sgn:SGRA_2044"/>
<dbReference type="AlphaFoldDB" id="H6L2L8"/>
<accession>H6L2L8</accession>
<dbReference type="Proteomes" id="UP000007519">
    <property type="component" value="Chromosome"/>
</dbReference>
<dbReference type="eggNOG" id="COG0010">
    <property type="taxonomic scope" value="Bacteria"/>
</dbReference>
<reference evidence="1" key="1">
    <citation type="submission" date="2011-06" db="EMBL/GenBank/DDBJ databases">
        <authorList>
            <person name="Saw J.H.W."/>
            <person name="Kanbe M."/>
            <person name="Aizawa S.-I."/>
            <person name="Saito J.A."/>
            <person name="Young A."/>
            <person name="Hou S."/>
            <person name="Alam M."/>
        </authorList>
    </citation>
    <scope>NUCLEOTIDE SEQUENCE</scope>
    <source>
        <strain evidence="1">Lewin</strain>
    </source>
</reference>
<sequence>MLSSSCIPSAVHAAQFSDWQLGAQIRPLSFWTQEQPPAAPKLILLSLGDRPQQEGFRKALYALQAVFPSQAPFILDLGYLPQPQALSFLLEQPLVQNSCLFLVDPEEQAFPTLIKQLNGQKSSIIDQKLIYQEAQSSYLNELEIASHLAFLGYQSHYCAKNSLIRLQEAGAWTQRLGLLQSQLSEIEPSFRESQLLLFRLNSLAQNGFLNPQAPEPNGWTNKEACQIMSYAGLSDQIQLVCLQNFRADYQAAPLAAKLLAQMCWYFCSAFKERLAEGVPPLQEMQRYALQLPQDNLPLSFYQSRRSGRWWFSLSQEEEAPRLLACSERDYLLACKGQISERIFWSAQQL</sequence>